<comment type="caution">
    <text evidence="1">The sequence shown here is derived from an EMBL/GenBank/DDBJ whole genome shotgun (WGS) entry which is preliminary data.</text>
</comment>
<dbReference type="EMBL" id="LKFS01000048">
    <property type="protein sequence ID" value="RND81932.1"/>
    <property type="molecule type" value="Genomic_DNA"/>
</dbReference>
<evidence type="ECO:0000313" key="2">
    <source>
        <dbReference type="Proteomes" id="UP000284716"/>
    </source>
</evidence>
<proteinExistence type="predicted"/>
<protein>
    <submittedName>
        <fullName evidence="1">Uncharacterized protein</fullName>
    </submittedName>
</protein>
<dbReference type="RefSeq" id="WP_032963847.1">
    <property type="nucleotide sequence ID" value="NZ_LKFS01000048.1"/>
</dbReference>
<sequence>MNNNDDGFKENLEYMAPNEMPTGQILTPTEVIEASEDLMEYRQIINDRLMTRGCDTGLITIQLADLNNEAISQLTDEVKDAGWQVVMEDKNLYIQ</sequence>
<name>A0A422M3W9_LACPA</name>
<dbReference type="Proteomes" id="UP000284716">
    <property type="component" value="Unassembled WGS sequence"/>
</dbReference>
<dbReference type="AlphaFoldDB" id="A0A422M3W9"/>
<evidence type="ECO:0000313" key="1">
    <source>
        <dbReference type="EMBL" id="RND81932.1"/>
    </source>
</evidence>
<organism evidence="1 2">
    <name type="scientific">Lacticaseibacillus paracasei</name>
    <name type="common">Lactobacillus paracasei</name>
    <dbReference type="NCBI Taxonomy" id="1597"/>
    <lineage>
        <taxon>Bacteria</taxon>
        <taxon>Bacillati</taxon>
        <taxon>Bacillota</taxon>
        <taxon>Bacilli</taxon>
        <taxon>Lactobacillales</taxon>
        <taxon>Lactobacillaceae</taxon>
        <taxon>Lacticaseibacillus</taxon>
    </lineage>
</organism>
<reference evidence="1 2" key="1">
    <citation type="journal article" date="2018" name="Front. Microbiol.">
        <title>Conversion of Methionine to Cysteine in Lactobacillus paracasei Depends on the Highly Mobile cysK-ctl-cysE Gene Cluster.</title>
        <authorList>
            <person name="Wuthrich D."/>
            <person name="Irmler S."/>
            <person name="Berthoud H."/>
            <person name="Guggenbuhl B."/>
            <person name="Eugster E."/>
            <person name="Bruggmann R."/>
        </authorList>
    </citation>
    <scope>NUCLEOTIDE SEQUENCE [LARGE SCALE GENOMIC DNA]</scope>
    <source>
        <strain evidence="1 2">FAM18157</strain>
    </source>
</reference>
<gene>
    <name evidence="1" type="ORF">FAM18157_01248</name>
</gene>
<accession>A0A422M3W9</accession>